<accession>A0ABM3MBB8</accession>
<keyword evidence="1" id="KW-1185">Reference proteome</keyword>
<name>A0ABM3MBB8_GALME</name>
<reference evidence="2" key="1">
    <citation type="submission" date="2025-08" db="UniProtKB">
        <authorList>
            <consortium name="RefSeq"/>
        </authorList>
    </citation>
    <scope>IDENTIFICATION</scope>
    <source>
        <tissue evidence="2">Whole larvae</tissue>
    </source>
</reference>
<dbReference type="RefSeq" id="XP_052748435.1">
    <property type="nucleotide sequence ID" value="XM_052892475.1"/>
</dbReference>
<evidence type="ECO:0000313" key="2">
    <source>
        <dbReference type="RefSeq" id="XP_052748435.1"/>
    </source>
</evidence>
<gene>
    <name evidence="2" type="primary">LOC113514106</name>
</gene>
<proteinExistence type="predicted"/>
<evidence type="ECO:0000313" key="1">
    <source>
        <dbReference type="Proteomes" id="UP001652740"/>
    </source>
</evidence>
<sequence>MSCDEQVRHISQKYAMAVAIAVINTKPADKTLEQHIEDIKTNINNEEMIMEDLDITICSDDFNFNDNNENDIINEANDENNDDRGFNDCEVQDSITVYKIIDDCVENNDENNDTLNNQSSEVLGVLEDVNDRAHKVVNHSKYDYYNGILTQPTTCNSSQDNSEFVDIDETFCKSAACTQDRYEMYKNQSEHNNETSKVQKHKETVKTNDHNRLDCQATEIYTVCGFTNKPDAIYLNLKDNSRVDECNNNLTIDSQLTEIYSVHGFTENRNSNIRNIELVTSDTRTNIDKDPNFDNQSTAVYNVCGFTENYSHIGPSQDWIVIPDKYVKGNKIPININGNEINCNKDDVLANDLDKQNVELKSQDSVVIKNVIIDNAIANKTDTSILNEVSHVINVNTMKIFDENSQSMLVTQNLVNDNKTNTNGEISLEPSMNMVKDDHIMLEELTESQAELIPFKVIEELNRIKMYLNKGVERGISNDGSVDSAYKSDSQSRSCRSGELESDTYLFYWLYTNFRSDWCVKMGEYPVTTFHQADRQLVCHSKLRKKLIHTYFIHTYLSRLSPIRVGRNNGTPNASIQTNLFRSFHIHQSFHTRSPVTGTFDLALLQHVAYLVDIRPSKLIFVYFPALQLSGNWTNQSAYCLYEYITRCPLVESTKQITEEISRVLGQLIDKLHTEEAYPQFLEELLEYINELLKGLYFDENGLLKKDENIHRLFLFNKSVHILRYTMEKITNILEKIHSSFTQEEPRELTNIVETENVPYIFHTLEIILKRYLKSKDTSEDNSQKSQDISLRRSDITDIWRRKWNPGYKDRKLVGSQEKTCPVSRCGEVLNKIVVDCMNGYSLVAYSALQCFNLLQL</sequence>
<organism evidence="1 2">
    <name type="scientific">Galleria mellonella</name>
    <name type="common">Greater wax moth</name>
    <dbReference type="NCBI Taxonomy" id="7137"/>
    <lineage>
        <taxon>Eukaryota</taxon>
        <taxon>Metazoa</taxon>
        <taxon>Ecdysozoa</taxon>
        <taxon>Arthropoda</taxon>
        <taxon>Hexapoda</taxon>
        <taxon>Insecta</taxon>
        <taxon>Pterygota</taxon>
        <taxon>Neoptera</taxon>
        <taxon>Endopterygota</taxon>
        <taxon>Lepidoptera</taxon>
        <taxon>Glossata</taxon>
        <taxon>Ditrysia</taxon>
        <taxon>Pyraloidea</taxon>
        <taxon>Pyralidae</taxon>
        <taxon>Galleriinae</taxon>
        <taxon>Galleria</taxon>
    </lineage>
</organism>
<dbReference type="Proteomes" id="UP001652740">
    <property type="component" value="Unplaced"/>
</dbReference>
<protein>
    <submittedName>
        <fullName evidence="2">Metacaspase-2-like</fullName>
    </submittedName>
</protein>
<dbReference type="GeneID" id="113514106"/>